<evidence type="ECO:0000256" key="6">
    <source>
        <dbReference type="SAM" id="MobiDB-lite"/>
    </source>
</evidence>
<dbReference type="PROSITE" id="PS51633">
    <property type="entry name" value="CXC"/>
    <property type="match status" value="1"/>
</dbReference>
<evidence type="ECO:0000259" key="8">
    <source>
        <dbReference type="PROSITE" id="PS51633"/>
    </source>
</evidence>
<dbReference type="Pfam" id="PF00856">
    <property type="entry name" value="SET"/>
    <property type="match status" value="1"/>
</dbReference>
<dbReference type="Proteomes" id="UP000708148">
    <property type="component" value="Unassembled WGS sequence"/>
</dbReference>
<keyword evidence="3" id="KW-0949">S-adenosyl-L-methionine</keyword>
<feature type="region of interest" description="Disordered" evidence="6">
    <location>
        <begin position="1"/>
        <end position="43"/>
    </location>
</feature>
<dbReference type="GO" id="GO:0046976">
    <property type="term" value="F:histone H3K27 methyltransferase activity"/>
    <property type="evidence" value="ECO:0007669"/>
    <property type="project" value="TreeGrafter"/>
</dbReference>
<organism evidence="9 10">
    <name type="scientific">Ostreobium quekettii</name>
    <dbReference type="NCBI Taxonomy" id="121088"/>
    <lineage>
        <taxon>Eukaryota</taxon>
        <taxon>Viridiplantae</taxon>
        <taxon>Chlorophyta</taxon>
        <taxon>core chlorophytes</taxon>
        <taxon>Ulvophyceae</taxon>
        <taxon>TCBD clade</taxon>
        <taxon>Bryopsidales</taxon>
        <taxon>Ostreobineae</taxon>
        <taxon>Ostreobiaceae</taxon>
        <taxon>Ostreobium</taxon>
    </lineage>
</organism>
<evidence type="ECO:0000256" key="5">
    <source>
        <dbReference type="ARBA" id="ARBA00023163"/>
    </source>
</evidence>
<evidence type="ECO:0000259" key="7">
    <source>
        <dbReference type="PROSITE" id="PS50280"/>
    </source>
</evidence>
<dbReference type="InterPro" id="IPR001214">
    <property type="entry name" value="SET_dom"/>
</dbReference>
<keyword evidence="10" id="KW-1185">Reference proteome</keyword>
<dbReference type="PANTHER" id="PTHR45747">
    <property type="entry name" value="HISTONE-LYSINE N-METHYLTRANSFERASE E(Z)"/>
    <property type="match status" value="1"/>
</dbReference>
<dbReference type="InterPro" id="IPR046341">
    <property type="entry name" value="SET_dom_sf"/>
</dbReference>
<evidence type="ECO:0000256" key="2">
    <source>
        <dbReference type="ARBA" id="ARBA00022679"/>
    </source>
</evidence>
<feature type="region of interest" description="Disordered" evidence="6">
    <location>
        <begin position="690"/>
        <end position="792"/>
    </location>
</feature>
<dbReference type="Gene3D" id="2.170.270.10">
    <property type="entry name" value="SET domain"/>
    <property type="match status" value="1"/>
</dbReference>
<dbReference type="CDD" id="cd10519">
    <property type="entry name" value="SET_EZH"/>
    <property type="match status" value="1"/>
</dbReference>
<dbReference type="InterPro" id="IPR045318">
    <property type="entry name" value="EZH1/2-like"/>
</dbReference>
<sequence>MDPGAARASGPHPVASSMGQNPDSQGDRRNPTARSKSTPQYERIGQIIQLFNQKRDQYAHSLEAKTRDLLTQNKIFIRSRYVKLVGELSSRTSQPIAPMPSQPNPAGPKKTGQKDQRSADQGTVLVDVKFAKHRKAGHAKERVQAMLLPTAKTIPKYTSWTYMKRNEMARDVGMSMFYTDESGETVPALQESVTEGAAARSGRNEPCENFCIRAVVEQFANEPCLVDALSLAVRLHPQKTEERVQEVIEDMRASSGLRNRQLTGLSDHLQVFFKHYCRRCRIFCCRRHQDCGNVRPHDRDNEKQPPLQPSLDTCGPNCWKLLGGRETSGKQTCQGAVSPSQSPQGIRNSNSTAATACRPPTSVNWTPLEEGLLRKGRKLFGQDSCRTARLVVTRTCQEVHEHPCVDPVAVVQDSSPKPKKSVIPKRRRKCFKPRRVGPKQLPKKAKNLMLSKRANHNPSKSWPGYQPCNCEGQCDVNCPCVQRGTWCEKFCACSTDCTVRFPGCKCKGLCGTKRCPCQSVGRDCDPDRCKCVGAAQAPDGSVKRETSCSNMCFSCGDHIRTAMGISRVAGWGAFLLGAANKGDFLGEYTGDLINDQEAERRGKAYDKEQHSYLFDLNDCQVLDAKRRGNKLRFANHSANPNCCVRHHLVDGDHRIGIFAACNMRPGEELLYDYQYYKLLGDRAPAWAVDKQDVSQPPNKNKRLVPCGQADGQQTSGNERAPRSGGISEAHGLEGDSAPPPSAPFNPQKKKRPNRAQSVFVVNGVVPVTGDGADSASNEEYEDVESESQALQD</sequence>
<protein>
    <submittedName>
        <fullName evidence="9">Uncharacterized protein</fullName>
    </submittedName>
</protein>
<dbReference type="GO" id="GO:0005634">
    <property type="term" value="C:nucleus"/>
    <property type="evidence" value="ECO:0007669"/>
    <property type="project" value="TreeGrafter"/>
</dbReference>
<reference evidence="9" key="1">
    <citation type="submission" date="2020-12" db="EMBL/GenBank/DDBJ databases">
        <authorList>
            <person name="Iha C."/>
        </authorList>
    </citation>
    <scope>NUCLEOTIDE SEQUENCE</scope>
</reference>
<dbReference type="GO" id="GO:0003682">
    <property type="term" value="F:chromatin binding"/>
    <property type="evidence" value="ECO:0007669"/>
    <property type="project" value="TreeGrafter"/>
</dbReference>
<feature type="compositionally biased region" description="Polar residues" evidence="6">
    <location>
        <begin position="336"/>
        <end position="354"/>
    </location>
</feature>
<dbReference type="AlphaFoldDB" id="A0A8S1ILL3"/>
<comment type="caution">
    <text evidence="9">The sequence shown here is derived from an EMBL/GenBank/DDBJ whole genome shotgun (WGS) entry which is preliminary data.</text>
</comment>
<dbReference type="GO" id="GO:0031507">
    <property type="term" value="P:heterochromatin formation"/>
    <property type="evidence" value="ECO:0007669"/>
    <property type="project" value="TreeGrafter"/>
</dbReference>
<dbReference type="SUPFAM" id="SSF82199">
    <property type="entry name" value="SET domain"/>
    <property type="match status" value="1"/>
</dbReference>
<evidence type="ECO:0000256" key="4">
    <source>
        <dbReference type="ARBA" id="ARBA00023015"/>
    </source>
</evidence>
<feature type="compositionally biased region" description="Low complexity" evidence="6">
    <location>
        <begin position="758"/>
        <end position="767"/>
    </location>
</feature>
<dbReference type="PROSITE" id="PS50280">
    <property type="entry name" value="SET"/>
    <property type="match status" value="1"/>
</dbReference>
<dbReference type="PANTHER" id="PTHR45747:SF4">
    <property type="entry name" value="HISTONE-LYSINE N-METHYLTRANSFERASE E(Z)"/>
    <property type="match status" value="1"/>
</dbReference>
<dbReference type="OrthoDB" id="6141102at2759"/>
<dbReference type="EMBL" id="CAJHUC010000396">
    <property type="protein sequence ID" value="CAD7695858.1"/>
    <property type="molecule type" value="Genomic_DNA"/>
</dbReference>
<evidence type="ECO:0000256" key="3">
    <source>
        <dbReference type="ARBA" id="ARBA00022691"/>
    </source>
</evidence>
<name>A0A8S1ILL3_9CHLO</name>
<evidence type="ECO:0000256" key="1">
    <source>
        <dbReference type="ARBA" id="ARBA00022603"/>
    </source>
</evidence>
<gene>
    <name evidence="9" type="ORF">OSTQU699_LOCUS1219</name>
</gene>
<proteinExistence type="predicted"/>
<keyword evidence="2" id="KW-0808">Transferase</keyword>
<keyword evidence="5" id="KW-0804">Transcription</keyword>
<feature type="domain" description="SET" evidence="7">
    <location>
        <begin position="557"/>
        <end position="674"/>
    </location>
</feature>
<feature type="compositionally biased region" description="Pro residues" evidence="6">
    <location>
        <begin position="97"/>
        <end position="106"/>
    </location>
</feature>
<feature type="compositionally biased region" description="Acidic residues" evidence="6">
    <location>
        <begin position="776"/>
        <end position="785"/>
    </location>
</feature>
<feature type="region of interest" description="Disordered" evidence="6">
    <location>
        <begin position="91"/>
        <end position="121"/>
    </location>
</feature>
<dbReference type="GO" id="GO:0032259">
    <property type="term" value="P:methylation"/>
    <property type="evidence" value="ECO:0007669"/>
    <property type="project" value="UniProtKB-KW"/>
</dbReference>
<dbReference type="SMART" id="SM00317">
    <property type="entry name" value="SET"/>
    <property type="match status" value="1"/>
</dbReference>
<feature type="region of interest" description="Disordered" evidence="6">
    <location>
        <begin position="336"/>
        <end position="359"/>
    </location>
</feature>
<keyword evidence="1" id="KW-0489">Methyltransferase</keyword>
<evidence type="ECO:0000313" key="10">
    <source>
        <dbReference type="Proteomes" id="UP000708148"/>
    </source>
</evidence>
<dbReference type="InterPro" id="IPR026489">
    <property type="entry name" value="CXC_dom"/>
</dbReference>
<keyword evidence="4" id="KW-0805">Transcription regulation</keyword>
<accession>A0A8S1ILL3</accession>
<feature type="domain" description="CXC" evidence="8">
    <location>
        <begin position="445"/>
        <end position="549"/>
    </location>
</feature>
<evidence type="ECO:0000313" key="9">
    <source>
        <dbReference type="EMBL" id="CAD7695858.1"/>
    </source>
</evidence>